<name>E6QXE1_9ZZZZ</name>
<proteinExistence type="predicted"/>
<dbReference type="SUPFAM" id="SSF103088">
    <property type="entry name" value="OmpA-like"/>
    <property type="match status" value="1"/>
</dbReference>
<accession>E6QXE1</accession>
<comment type="subcellular location">
    <subcellularLocation>
        <location evidence="1">Membrane</location>
    </subcellularLocation>
</comment>
<dbReference type="AlphaFoldDB" id="E6QXE1"/>
<dbReference type="InterPro" id="IPR006665">
    <property type="entry name" value="OmpA-like"/>
</dbReference>
<dbReference type="PRINTS" id="PR01021">
    <property type="entry name" value="OMPADOMAIN"/>
</dbReference>
<dbReference type="EMBL" id="CABR01000177">
    <property type="protein sequence ID" value="CBI11915.1"/>
    <property type="molecule type" value="Genomic_DNA"/>
</dbReference>
<evidence type="ECO:0000256" key="2">
    <source>
        <dbReference type="ARBA" id="ARBA00023136"/>
    </source>
</evidence>
<reference evidence="4" key="1">
    <citation type="submission" date="2009-10" db="EMBL/GenBank/DDBJ databases">
        <title>Diversity of trophic interactions inside an arsenic-rich microbial ecosystem.</title>
        <authorList>
            <person name="Bertin P.N."/>
            <person name="Heinrich-Salmeron A."/>
            <person name="Pelletier E."/>
            <person name="Goulhen-Chollet F."/>
            <person name="Arsene-Ploetze F."/>
            <person name="Gallien S."/>
            <person name="Calteau A."/>
            <person name="Vallenet D."/>
            <person name="Casiot C."/>
            <person name="Chane-Woon-Ming B."/>
            <person name="Giloteaux L."/>
            <person name="Barakat M."/>
            <person name="Bonnefoy V."/>
            <person name="Bruneel O."/>
            <person name="Chandler M."/>
            <person name="Cleiss J."/>
            <person name="Duran R."/>
            <person name="Elbaz-Poulichet F."/>
            <person name="Fonknechten N."/>
            <person name="Lauga B."/>
            <person name="Mornico D."/>
            <person name="Ortet P."/>
            <person name="Schaeffer C."/>
            <person name="Siguier P."/>
            <person name="Alexander Thil Smith A."/>
            <person name="Van Dorsselaer A."/>
            <person name="Weissenbach J."/>
            <person name="Medigue C."/>
            <person name="Le Paslier D."/>
        </authorList>
    </citation>
    <scope>NUCLEOTIDE SEQUENCE</scope>
</reference>
<dbReference type="Gene3D" id="3.30.1330.60">
    <property type="entry name" value="OmpA-like domain"/>
    <property type="match status" value="1"/>
</dbReference>
<organism evidence="4">
    <name type="scientific">mine drainage metagenome</name>
    <dbReference type="NCBI Taxonomy" id="410659"/>
    <lineage>
        <taxon>unclassified sequences</taxon>
        <taxon>metagenomes</taxon>
        <taxon>ecological metagenomes</taxon>
    </lineage>
</organism>
<dbReference type="GO" id="GO:0016020">
    <property type="term" value="C:membrane"/>
    <property type="evidence" value="ECO:0007669"/>
    <property type="project" value="UniProtKB-SubCell"/>
</dbReference>
<keyword evidence="2" id="KW-0472">Membrane</keyword>
<dbReference type="InterPro" id="IPR036737">
    <property type="entry name" value="OmpA-like_sf"/>
</dbReference>
<feature type="domain" description="OmpA-like" evidence="3">
    <location>
        <begin position="95"/>
        <end position="209"/>
    </location>
</feature>
<comment type="caution">
    <text evidence="4">The sequence shown here is derived from an EMBL/GenBank/DDBJ whole genome shotgun (WGS) entry which is preliminary data.</text>
</comment>
<dbReference type="PROSITE" id="PS51123">
    <property type="entry name" value="OMPA_2"/>
    <property type="match status" value="1"/>
</dbReference>
<gene>
    <name evidence="4" type="ORF">CARN7_2767</name>
</gene>
<evidence type="ECO:0000313" key="4">
    <source>
        <dbReference type="EMBL" id="CBI11915.1"/>
    </source>
</evidence>
<dbReference type="Pfam" id="PF00691">
    <property type="entry name" value="OmpA"/>
    <property type="match status" value="1"/>
</dbReference>
<evidence type="ECO:0000259" key="3">
    <source>
        <dbReference type="PROSITE" id="PS51123"/>
    </source>
</evidence>
<dbReference type="CDD" id="cd07185">
    <property type="entry name" value="OmpA_C-like"/>
    <property type="match status" value="1"/>
</dbReference>
<evidence type="ECO:0000256" key="1">
    <source>
        <dbReference type="ARBA" id="ARBA00004370"/>
    </source>
</evidence>
<protein>
    <recommendedName>
        <fullName evidence="3">OmpA-like domain-containing protein</fullName>
    </recommendedName>
</protein>
<dbReference type="InterPro" id="IPR006664">
    <property type="entry name" value="OMP_bac"/>
</dbReference>
<dbReference type="PROSITE" id="PS51257">
    <property type="entry name" value="PROKAR_LIPOPROTEIN"/>
    <property type="match status" value="1"/>
</dbReference>
<sequence>MSNRRLVAAAILSPCMFMLSACGTPSKQTAPSIGYIGGILEQKYRVCREDCPRPTPKELDDAEDVQPAILVNTSEGNQKTLPTVAAAPESDAQSTNKKCNEDTFQIHFDFGMSKPNLDGQKELLRFAAMTSMHGVNKIVLIGQTDSIGTQIYNTGLANKRADFVGRWIKSHGIDAEILTTGKAECCHPVPYNKAALSFAEMRRVTIHSE</sequence>